<dbReference type="PROSITE" id="PS51986">
    <property type="entry name" value="GS_BETA_GRASP"/>
    <property type="match status" value="1"/>
</dbReference>
<protein>
    <recommendedName>
        <fullName evidence="2">GS beta-grasp domain-containing protein</fullName>
    </recommendedName>
</protein>
<evidence type="ECO:0000256" key="1">
    <source>
        <dbReference type="PROSITE-ProRule" id="PRU01330"/>
    </source>
</evidence>
<dbReference type="InterPro" id="IPR008147">
    <property type="entry name" value="Gln_synt_N"/>
</dbReference>
<keyword evidence="4" id="KW-1185">Reference proteome</keyword>
<evidence type="ECO:0000259" key="2">
    <source>
        <dbReference type="PROSITE" id="PS51986"/>
    </source>
</evidence>
<feature type="domain" description="GS beta-grasp" evidence="2">
    <location>
        <begin position="21"/>
        <end position="117"/>
    </location>
</feature>
<accession>A0ABM7GT85</accession>
<dbReference type="InterPro" id="IPR036651">
    <property type="entry name" value="Gln_synt_N_sf"/>
</dbReference>
<evidence type="ECO:0000313" key="3">
    <source>
        <dbReference type="EMBL" id="BBI53886.1"/>
    </source>
</evidence>
<name>A0ABM7GT85_9GAMM</name>
<organism evidence="3 4">
    <name type="scientific">Vreelandella olivaria</name>
    <dbReference type="NCBI Taxonomy" id="390919"/>
    <lineage>
        <taxon>Bacteria</taxon>
        <taxon>Pseudomonadati</taxon>
        <taxon>Pseudomonadota</taxon>
        <taxon>Gammaproteobacteria</taxon>
        <taxon>Oceanospirillales</taxon>
        <taxon>Halomonadaceae</taxon>
        <taxon>Vreelandella</taxon>
    </lineage>
</organism>
<reference evidence="4" key="1">
    <citation type="journal article" date="2019" name="Microbiol. Resour. Announc.">
        <title>Complete Genome Sequence of Halomonas olivaria, a Moderately Halophilic Bacterium Isolated from Olive Processing Effluents, Obtained by Nanopore Sequencing.</title>
        <authorList>
            <person name="Nagata S."/>
            <person name="Ii K.M."/>
            <person name="Tsukimi T."/>
            <person name="Miura M.C."/>
            <person name="Galipon J."/>
            <person name="Arakawa K."/>
        </authorList>
    </citation>
    <scope>NUCLEOTIDE SEQUENCE [LARGE SCALE GENOMIC DNA]</scope>
    <source>
        <strain evidence="4">TYRC17</strain>
    </source>
</reference>
<dbReference type="EMBL" id="AP019416">
    <property type="protein sequence ID" value="BBI53886.1"/>
    <property type="molecule type" value="Genomic_DNA"/>
</dbReference>
<dbReference type="Proteomes" id="UP000289555">
    <property type="component" value="Chromosome"/>
</dbReference>
<sequence length="139" mass="14862">MSSANDTDAQNVASDFLDQHPDITTIDLLISDLNGVIRGKRIPCDNLAKVFEKGIYLPASVFALDINGNTVEETGLGLSSGDGDRVCRAIPGTLNPVTWMDNNQHGQLLMTMEEMDGSPFLPTLAKYCGAFLSSSPTVA</sequence>
<gene>
    <name evidence="3" type="ORF">HORIV_63070</name>
</gene>
<comment type="similarity">
    <text evidence="1">Belongs to the glutamine synthetase family.</text>
</comment>
<dbReference type="Gene3D" id="3.10.20.70">
    <property type="entry name" value="Glutamine synthetase, N-terminal domain"/>
    <property type="match status" value="1"/>
</dbReference>
<evidence type="ECO:0000313" key="4">
    <source>
        <dbReference type="Proteomes" id="UP000289555"/>
    </source>
</evidence>
<proteinExistence type="inferred from homology"/>
<dbReference type="SUPFAM" id="SSF54368">
    <property type="entry name" value="Glutamine synthetase, N-terminal domain"/>
    <property type="match status" value="1"/>
</dbReference>